<dbReference type="EMBL" id="LAZR01022856">
    <property type="protein sequence ID" value="KKL80430.1"/>
    <property type="molecule type" value="Genomic_DNA"/>
</dbReference>
<feature type="transmembrane region" description="Helical" evidence="1">
    <location>
        <begin position="12"/>
        <end position="30"/>
    </location>
</feature>
<accession>A0A0F9HFH9</accession>
<dbReference type="AlphaFoldDB" id="A0A0F9HFH9"/>
<keyword evidence="1" id="KW-1133">Transmembrane helix</keyword>
<name>A0A0F9HFH9_9ZZZZ</name>
<feature type="non-terminal residue" evidence="2">
    <location>
        <position position="503"/>
    </location>
</feature>
<sequence length="503" mass="52486">MKLKKKDNHIFIFIFISIFLMGFISAPFGFNNPGLPSLKPSVDRTFIGNFSFDGTCLNGGVEIKDGTICGQRLEVFNITNLNVTRQDLTITNLLRVLGNVTADYFIGDGSQLTNLIHSLDDAYNDGSTINVDDTDLTFNFSNSKKFILSNNSVGNNLTISKSSGGWTFDVGNVDGANEFIFSSRGITYISFVAAYGIGLGDFVNIGVNGGTINLLADVVAGKITLTELDLAGNLVFDSGADRVIKIDSLSGANGRDLSILGGQATGPFGPTFDGGSVLIDGGLAHGGGDVGNILLGTVRGLVGIGTTTPQNLLNVLGDGNFTGNLITTGQIDLGSVGANIITATNPNGDLRLGAGGGTNDLKIDINGNVDVFEKLAVGKNFTVDSGTFFVDSILDRVGIGTSTPITTLDVQGPAFFVNNIFLNQSNGGFFLNDFNVFTHGILRNAGGDITLRATNDAITILDTTGFVGIGTSSPNSAFHIKANTPGTVGSHPAGQLIIQDPDD</sequence>
<evidence type="ECO:0000256" key="1">
    <source>
        <dbReference type="SAM" id="Phobius"/>
    </source>
</evidence>
<evidence type="ECO:0000313" key="2">
    <source>
        <dbReference type="EMBL" id="KKL80430.1"/>
    </source>
</evidence>
<organism evidence="2">
    <name type="scientific">marine sediment metagenome</name>
    <dbReference type="NCBI Taxonomy" id="412755"/>
    <lineage>
        <taxon>unclassified sequences</taxon>
        <taxon>metagenomes</taxon>
        <taxon>ecological metagenomes</taxon>
    </lineage>
</organism>
<proteinExistence type="predicted"/>
<gene>
    <name evidence="2" type="ORF">LCGC14_2004810</name>
</gene>
<keyword evidence="1" id="KW-0812">Transmembrane</keyword>
<comment type="caution">
    <text evidence="2">The sequence shown here is derived from an EMBL/GenBank/DDBJ whole genome shotgun (WGS) entry which is preliminary data.</text>
</comment>
<keyword evidence="1" id="KW-0472">Membrane</keyword>
<protein>
    <submittedName>
        <fullName evidence="2">Uncharacterized protein</fullName>
    </submittedName>
</protein>
<reference evidence="2" key="1">
    <citation type="journal article" date="2015" name="Nature">
        <title>Complex archaea that bridge the gap between prokaryotes and eukaryotes.</title>
        <authorList>
            <person name="Spang A."/>
            <person name="Saw J.H."/>
            <person name="Jorgensen S.L."/>
            <person name="Zaremba-Niedzwiedzka K."/>
            <person name="Martijn J."/>
            <person name="Lind A.E."/>
            <person name="van Eijk R."/>
            <person name="Schleper C."/>
            <person name="Guy L."/>
            <person name="Ettema T.J."/>
        </authorList>
    </citation>
    <scope>NUCLEOTIDE SEQUENCE</scope>
</reference>